<dbReference type="Pfam" id="PF00474">
    <property type="entry name" value="SSF"/>
    <property type="match status" value="1"/>
</dbReference>
<evidence type="ECO:0000256" key="3">
    <source>
        <dbReference type="ARBA" id="ARBA00022448"/>
    </source>
</evidence>
<dbReference type="PANTHER" id="PTHR42985:SF40">
    <property type="entry name" value="LD47995P-RELATED"/>
    <property type="match status" value="1"/>
</dbReference>
<keyword evidence="14" id="KW-1185">Reference proteome</keyword>
<dbReference type="GO" id="GO:0006814">
    <property type="term" value="P:sodium ion transport"/>
    <property type="evidence" value="ECO:0007669"/>
    <property type="project" value="UniProtKB-KW"/>
</dbReference>
<feature type="transmembrane region" description="Helical" evidence="12">
    <location>
        <begin position="223"/>
        <end position="241"/>
    </location>
</feature>
<evidence type="ECO:0000256" key="6">
    <source>
        <dbReference type="ARBA" id="ARBA00022989"/>
    </source>
</evidence>
<dbReference type="EMBL" id="OC917322">
    <property type="protein sequence ID" value="CAD7646737.1"/>
    <property type="molecule type" value="Genomic_DNA"/>
</dbReference>
<comment type="subcellular location">
    <subcellularLocation>
        <location evidence="1">Cell membrane</location>
        <topology evidence="1">Multi-pass membrane protein</topology>
    </subcellularLocation>
</comment>
<evidence type="ECO:0000256" key="10">
    <source>
        <dbReference type="ARBA" id="ARBA00023201"/>
    </source>
</evidence>
<feature type="transmembrane region" description="Helical" evidence="12">
    <location>
        <begin position="312"/>
        <end position="336"/>
    </location>
</feature>
<keyword evidence="3" id="KW-0813">Transport</keyword>
<keyword evidence="10" id="KW-0739">Sodium transport</keyword>
<feature type="transmembrane region" description="Helical" evidence="12">
    <location>
        <begin position="55"/>
        <end position="74"/>
    </location>
</feature>
<sequence length="413" mass="45725">MDAMAFRPDDRVLRELPKTQATNIPGRPGWSGRATRPVIIGSYANMSDHFGAVDYVVFIAMLMISTAIGLFYAWKDRKTTNEDEFLRGGKTMSPLPVCISIMASFLPSTSFIGFPTVVYATGTMLWVLVIPAVLAAVLAAQVFIPVFYNMNLLSVNEYIHKRFQSHNLQIITNVSTLLAMIPFFGVELFAPSIALSIVTDMSITSITIYTSMGGLKGVVWTDFFQFTVMITGLLAVLIRGANVSGGMASAFQKAHTGGRIEFWNINFDIYSINSFWVLLTGYAVLFSGTFSTSQLQVQRAICMPSLSSAKKALYMAMPGYILMLSFTVLIGVVMYARYYDCDPMMTGRVARPDQLLPYFVLDIFEDDYPGLPGMFVACVFGSSEHLKELAFPRGNPNSLVETPTPLREIPFNH</sequence>
<dbReference type="InterPro" id="IPR038377">
    <property type="entry name" value="Na/Glc_symporter_sf"/>
</dbReference>
<dbReference type="PROSITE" id="PS50283">
    <property type="entry name" value="NA_SOLUT_SYMP_3"/>
    <property type="match status" value="1"/>
</dbReference>
<keyword evidence="8" id="KW-0406">Ion transport</keyword>
<organism evidence="13">
    <name type="scientific">Oppiella nova</name>
    <dbReference type="NCBI Taxonomy" id="334625"/>
    <lineage>
        <taxon>Eukaryota</taxon>
        <taxon>Metazoa</taxon>
        <taxon>Ecdysozoa</taxon>
        <taxon>Arthropoda</taxon>
        <taxon>Chelicerata</taxon>
        <taxon>Arachnida</taxon>
        <taxon>Acari</taxon>
        <taxon>Acariformes</taxon>
        <taxon>Sarcoptiformes</taxon>
        <taxon>Oribatida</taxon>
        <taxon>Brachypylina</taxon>
        <taxon>Oppioidea</taxon>
        <taxon>Oppiidae</taxon>
        <taxon>Oppiella</taxon>
    </lineage>
</organism>
<feature type="transmembrane region" description="Helical" evidence="12">
    <location>
        <begin position="269"/>
        <end position="291"/>
    </location>
</feature>
<feature type="transmembrane region" description="Helical" evidence="12">
    <location>
        <begin position="95"/>
        <end position="118"/>
    </location>
</feature>
<reference evidence="13" key="1">
    <citation type="submission" date="2020-11" db="EMBL/GenBank/DDBJ databases">
        <authorList>
            <person name="Tran Van P."/>
        </authorList>
    </citation>
    <scope>NUCLEOTIDE SEQUENCE</scope>
</reference>
<evidence type="ECO:0000256" key="8">
    <source>
        <dbReference type="ARBA" id="ARBA00023065"/>
    </source>
</evidence>
<dbReference type="Proteomes" id="UP000728032">
    <property type="component" value="Unassembled WGS sequence"/>
</dbReference>
<dbReference type="GO" id="GO:0015293">
    <property type="term" value="F:symporter activity"/>
    <property type="evidence" value="ECO:0007669"/>
    <property type="project" value="TreeGrafter"/>
</dbReference>
<dbReference type="InterPro" id="IPR001734">
    <property type="entry name" value="Na/solute_symporter"/>
</dbReference>
<feature type="transmembrane region" description="Helical" evidence="12">
    <location>
        <begin position="168"/>
        <end position="186"/>
    </location>
</feature>
<keyword evidence="5 12" id="KW-0812">Transmembrane</keyword>
<keyword evidence="7" id="KW-0915">Sodium</keyword>
<evidence type="ECO:0000256" key="7">
    <source>
        <dbReference type="ARBA" id="ARBA00023053"/>
    </source>
</evidence>
<feature type="transmembrane region" description="Helical" evidence="12">
    <location>
        <begin position="124"/>
        <end position="148"/>
    </location>
</feature>
<evidence type="ECO:0000256" key="1">
    <source>
        <dbReference type="ARBA" id="ARBA00004651"/>
    </source>
</evidence>
<gene>
    <name evidence="13" type="ORF">ONB1V03_LOCUS5886</name>
</gene>
<evidence type="ECO:0000313" key="14">
    <source>
        <dbReference type="Proteomes" id="UP000728032"/>
    </source>
</evidence>
<keyword evidence="4" id="KW-1003">Cell membrane</keyword>
<evidence type="ECO:0000256" key="11">
    <source>
        <dbReference type="RuleBase" id="RU362091"/>
    </source>
</evidence>
<dbReference type="EMBL" id="CAJPVJ010002497">
    <property type="protein sequence ID" value="CAG2166362.1"/>
    <property type="molecule type" value="Genomic_DNA"/>
</dbReference>
<evidence type="ECO:0000256" key="9">
    <source>
        <dbReference type="ARBA" id="ARBA00023136"/>
    </source>
</evidence>
<evidence type="ECO:0000256" key="2">
    <source>
        <dbReference type="ARBA" id="ARBA00006434"/>
    </source>
</evidence>
<evidence type="ECO:0000256" key="4">
    <source>
        <dbReference type="ARBA" id="ARBA00022475"/>
    </source>
</evidence>
<evidence type="ECO:0000256" key="5">
    <source>
        <dbReference type="ARBA" id="ARBA00022692"/>
    </source>
</evidence>
<dbReference type="Gene3D" id="1.20.1730.10">
    <property type="entry name" value="Sodium/glucose cotransporter"/>
    <property type="match status" value="1"/>
</dbReference>
<keyword evidence="9 12" id="KW-0472">Membrane</keyword>
<dbReference type="PANTHER" id="PTHR42985">
    <property type="entry name" value="SODIUM-COUPLED MONOCARBOXYLATE TRANSPORTER"/>
    <property type="match status" value="1"/>
</dbReference>
<dbReference type="AlphaFoldDB" id="A0A7R9LRV0"/>
<dbReference type="OrthoDB" id="6500544at2759"/>
<evidence type="ECO:0000256" key="12">
    <source>
        <dbReference type="SAM" id="Phobius"/>
    </source>
</evidence>
<evidence type="ECO:0008006" key="15">
    <source>
        <dbReference type="Google" id="ProtNLM"/>
    </source>
</evidence>
<proteinExistence type="inferred from homology"/>
<keyword evidence="6 12" id="KW-1133">Transmembrane helix</keyword>
<accession>A0A7R9LRV0</accession>
<name>A0A7R9LRV0_9ACAR</name>
<dbReference type="InterPro" id="IPR051163">
    <property type="entry name" value="Sodium:Solute_Symporter_SSF"/>
</dbReference>
<comment type="similarity">
    <text evidence="2 11">Belongs to the sodium:solute symporter (SSF) (TC 2.A.21) family.</text>
</comment>
<dbReference type="GO" id="GO:0005886">
    <property type="term" value="C:plasma membrane"/>
    <property type="evidence" value="ECO:0007669"/>
    <property type="project" value="UniProtKB-SubCell"/>
</dbReference>
<evidence type="ECO:0000313" key="13">
    <source>
        <dbReference type="EMBL" id="CAD7646737.1"/>
    </source>
</evidence>
<protein>
    <recommendedName>
        <fullName evidence="15">Sodium-coupled monocarboxylate transporter 1</fullName>
    </recommendedName>
</protein>